<evidence type="ECO:0000256" key="2">
    <source>
        <dbReference type="ARBA" id="ARBA00022472"/>
    </source>
</evidence>
<keyword evidence="2" id="KW-0804">Transcription</keyword>
<protein>
    <submittedName>
        <fullName evidence="4">Uncharacterized protein</fullName>
    </submittedName>
</protein>
<proteinExistence type="inferred from homology"/>
<sequence>MTILTRDKAKVQVMGIHDMEGKEQWPALVGSKTPILHTETPIQTPVIGTGMINSEQPVYGLHTIDDRRSLWGKLRSINLRQQGPWMSMGDYSVIHKAEDRLIGSTIHKAETKDFDSFLKDTRMAILRANDHSPLRVVLALEEDRRHKPFKFLIKSLGSAWRISEDSANGLAAKSQYCNDIEEEIIEFYKQLLGSSATQLPVVNPTVMRDGPVLDRNQQAQLIKHVTRQDVVMALQGINDAKVPGCDDFNALFFKNTWANIGEEITVVVLHFFSAGEESTYLQANNQNSWNVGEKDCSSSPNAKVEVPELSTQTPISPAVNKISRVARTDGQAVLFEYLHCTRGFNYVDAEHISKNSPCFLQSLLSKVDNDQDVTRALTRYFRYHPINEFEPFLESLGLKQSELTSMLPRDLIFLSDDHVLFDNYHVLCYYGIPRTKIGKIYKEATDVFGYDHGVLDMKLRAYEKLGLSRSTVIKLVTCSPTLLVGETNNELIQVLEKLKILGFENDWMGGYLSNRHSYNWGRMLNTLHFLNEVGYSDEKMATLFTMNPAFLFEGSGKQIYVLVGQLLKLGVKMNDIYLLFCQNPNILSLKCTKNLWHALYFLSEIGLETEIIANIVSTHIQLLGSHSLKGPKTLLRDFKGDKFCLCQTIKDDPLNLFRLASKSKFDVEQMTSQDPGKLFQKTTFLLRLGYVENSDEMAKALKQFRGRGDQLQERFDCLVNAGLDCNVVINMIKQAPTTLNQSKNVLEKKIVLLKTYLGYPVESIVSFPSYLCYDVDRVHLRFSMYAWLKQKGAAKPTLSVSTLLACSDARFVKYFVDIHPEGPAMRHTSLNDILKCQKGDCLGFFSAFILLKDFSSQLLVATPIAALSLHAVDEGTLDILLGSF</sequence>
<evidence type="ECO:0000256" key="1">
    <source>
        <dbReference type="ARBA" id="ARBA00007692"/>
    </source>
</evidence>
<dbReference type="PANTHER" id="PTHR13068:SF103">
    <property type="entry name" value="MITOCHONDRIAL TRANSCRIPTION TERMINATION FACTOR FAMILY PROTEIN"/>
    <property type="match status" value="1"/>
</dbReference>
<dbReference type="AlphaFoldDB" id="A0AAF0Q4I7"/>
<comment type="similarity">
    <text evidence="1">Belongs to the mTERF family.</text>
</comment>
<dbReference type="GO" id="GO:0006353">
    <property type="term" value="P:DNA-templated transcription termination"/>
    <property type="evidence" value="ECO:0007669"/>
    <property type="project" value="UniProtKB-KW"/>
</dbReference>
<dbReference type="FunFam" id="1.25.70.10:FF:000019">
    <property type="entry name" value="mTERF family protein"/>
    <property type="match status" value="1"/>
</dbReference>
<dbReference type="GO" id="GO:0003676">
    <property type="term" value="F:nucleic acid binding"/>
    <property type="evidence" value="ECO:0007669"/>
    <property type="project" value="InterPro"/>
</dbReference>
<organism evidence="4 5">
    <name type="scientific">Solanum verrucosum</name>
    <dbReference type="NCBI Taxonomy" id="315347"/>
    <lineage>
        <taxon>Eukaryota</taxon>
        <taxon>Viridiplantae</taxon>
        <taxon>Streptophyta</taxon>
        <taxon>Embryophyta</taxon>
        <taxon>Tracheophyta</taxon>
        <taxon>Spermatophyta</taxon>
        <taxon>Magnoliopsida</taxon>
        <taxon>eudicotyledons</taxon>
        <taxon>Gunneridae</taxon>
        <taxon>Pentapetalae</taxon>
        <taxon>asterids</taxon>
        <taxon>lamiids</taxon>
        <taxon>Solanales</taxon>
        <taxon>Solanaceae</taxon>
        <taxon>Solanoideae</taxon>
        <taxon>Solaneae</taxon>
        <taxon>Solanum</taxon>
    </lineage>
</organism>
<keyword evidence="5" id="KW-1185">Reference proteome</keyword>
<gene>
    <name evidence="4" type="ORF">MTR67_008795</name>
</gene>
<accession>A0AAF0Q4I7</accession>
<dbReference type="InterPro" id="IPR038538">
    <property type="entry name" value="MTERF_sf"/>
</dbReference>
<evidence type="ECO:0000313" key="4">
    <source>
        <dbReference type="EMBL" id="WMV15410.1"/>
    </source>
</evidence>
<evidence type="ECO:0000313" key="5">
    <source>
        <dbReference type="Proteomes" id="UP001234989"/>
    </source>
</evidence>
<dbReference type="PANTHER" id="PTHR13068">
    <property type="entry name" value="CGI-12 PROTEIN-RELATED"/>
    <property type="match status" value="1"/>
</dbReference>
<dbReference type="EMBL" id="CP133613">
    <property type="protein sequence ID" value="WMV15410.1"/>
    <property type="molecule type" value="Genomic_DNA"/>
</dbReference>
<name>A0AAF0Q4I7_SOLVR</name>
<dbReference type="InterPro" id="IPR003690">
    <property type="entry name" value="MTERF"/>
</dbReference>
<dbReference type="SMART" id="SM00733">
    <property type="entry name" value="Mterf"/>
    <property type="match status" value="5"/>
</dbReference>
<dbReference type="Proteomes" id="UP001234989">
    <property type="component" value="Chromosome 2"/>
</dbReference>
<dbReference type="Pfam" id="PF02536">
    <property type="entry name" value="mTERF"/>
    <property type="match status" value="1"/>
</dbReference>
<keyword evidence="3" id="KW-0809">Transit peptide</keyword>
<dbReference type="Gene3D" id="1.25.70.10">
    <property type="entry name" value="Transcription termination factor 3, mitochondrial"/>
    <property type="match status" value="2"/>
</dbReference>
<reference evidence="4" key="1">
    <citation type="submission" date="2023-08" db="EMBL/GenBank/DDBJ databases">
        <title>A de novo genome assembly of Solanum verrucosum Schlechtendal, a Mexican diploid species geographically isolated from the other diploid A-genome species in potato relatives.</title>
        <authorList>
            <person name="Hosaka K."/>
        </authorList>
    </citation>
    <scope>NUCLEOTIDE SEQUENCE</scope>
    <source>
        <tissue evidence="4">Young leaves</tissue>
    </source>
</reference>
<keyword evidence="2" id="KW-0806">Transcription termination</keyword>
<keyword evidence="2" id="KW-0805">Transcription regulation</keyword>
<evidence type="ECO:0000256" key="3">
    <source>
        <dbReference type="ARBA" id="ARBA00022946"/>
    </source>
</evidence>